<dbReference type="Pfam" id="PF08240">
    <property type="entry name" value="ADH_N"/>
    <property type="match status" value="1"/>
</dbReference>
<dbReference type="CDD" id="cd08272">
    <property type="entry name" value="MDR6"/>
    <property type="match status" value="1"/>
</dbReference>
<accession>A0A2C8FC82</accession>
<evidence type="ECO:0000259" key="2">
    <source>
        <dbReference type="SMART" id="SM00829"/>
    </source>
</evidence>
<dbReference type="Proteomes" id="UP000219215">
    <property type="component" value="Chromosome DPRO"/>
</dbReference>
<organism evidence="3 4">
    <name type="scientific">Pseudodesulfovibrio profundus</name>
    <dbReference type="NCBI Taxonomy" id="57320"/>
    <lineage>
        <taxon>Bacteria</taxon>
        <taxon>Pseudomonadati</taxon>
        <taxon>Thermodesulfobacteriota</taxon>
        <taxon>Desulfovibrionia</taxon>
        <taxon>Desulfovibrionales</taxon>
        <taxon>Desulfovibrionaceae</taxon>
    </lineage>
</organism>
<dbReference type="Gene3D" id="3.90.180.10">
    <property type="entry name" value="Medium-chain alcohol dehydrogenases, catalytic domain"/>
    <property type="match status" value="1"/>
</dbReference>
<dbReference type="SUPFAM" id="SSF50129">
    <property type="entry name" value="GroES-like"/>
    <property type="match status" value="1"/>
</dbReference>
<reference evidence="4" key="1">
    <citation type="submission" date="2017-09" db="EMBL/GenBank/DDBJ databases">
        <authorList>
            <person name="Regsiter A."/>
            <person name="William W."/>
        </authorList>
    </citation>
    <scope>NUCLEOTIDE SEQUENCE [LARGE SCALE GENOMIC DNA]</scope>
    <source>
        <strain evidence="4">500-1</strain>
    </source>
</reference>
<name>A0A2C8FC82_9BACT</name>
<dbReference type="InterPro" id="IPR036291">
    <property type="entry name" value="NAD(P)-bd_dom_sf"/>
</dbReference>
<keyword evidence="1" id="KW-0521">NADP</keyword>
<dbReference type="InterPro" id="IPR051603">
    <property type="entry name" value="Zinc-ADH_QOR/CCCR"/>
</dbReference>
<evidence type="ECO:0000313" key="4">
    <source>
        <dbReference type="Proteomes" id="UP000219215"/>
    </source>
</evidence>
<dbReference type="EMBL" id="LT907975">
    <property type="protein sequence ID" value="SOB60238.1"/>
    <property type="molecule type" value="Genomic_DNA"/>
</dbReference>
<proteinExistence type="predicted"/>
<feature type="domain" description="Enoyl reductase (ER)" evidence="2">
    <location>
        <begin position="10"/>
        <end position="327"/>
    </location>
</feature>
<keyword evidence="4" id="KW-1185">Reference proteome</keyword>
<dbReference type="SMART" id="SM00829">
    <property type="entry name" value="PKS_ER"/>
    <property type="match status" value="1"/>
</dbReference>
<dbReference type="GO" id="GO:0016491">
    <property type="term" value="F:oxidoreductase activity"/>
    <property type="evidence" value="ECO:0007669"/>
    <property type="project" value="InterPro"/>
</dbReference>
<dbReference type="PANTHER" id="PTHR44154">
    <property type="entry name" value="QUINONE OXIDOREDUCTASE"/>
    <property type="match status" value="1"/>
</dbReference>
<dbReference type="KEGG" id="pprf:DPRO_3326"/>
<dbReference type="InterPro" id="IPR011032">
    <property type="entry name" value="GroES-like_sf"/>
</dbReference>
<sequence>MQAMMLRSFGDQYDFDLREVSVPTPKPGEVLIRVVGSSFNPIDNKIATLGSALGFAPELPAILGMDVSGVVVEAGCGFSRFQPGDAIYGCAGGLGNIPGALAEYMVVDERLMARAPENMELADAASLPLVSITAWLGLFAKAGIAPGETLLVQGGAGGVGHIATQLGVYAGAEVHATVSSDTKSMIVESLGAIPVNYRETDLVEYTQEVTDGDGFDVIYDTVGGANLDVSFPLAGIGGSVVTTVSRSTNDLSPLHAKSLSLHVVFMLLPLMTGQGRWQYGDILREITSLIEADELAVLLDESRFHFTEISQAHRYWATGEAMGKIVIDYSE</sequence>
<dbReference type="InterPro" id="IPR013154">
    <property type="entry name" value="ADH-like_N"/>
</dbReference>
<gene>
    <name evidence="3" type="ORF">DPRO_3326</name>
</gene>
<dbReference type="SUPFAM" id="SSF51735">
    <property type="entry name" value="NAD(P)-binding Rossmann-fold domains"/>
    <property type="match status" value="1"/>
</dbReference>
<dbReference type="PANTHER" id="PTHR44154:SF1">
    <property type="entry name" value="QUINONE OXIDOREDUCTASE"/>
    <property type="match status" value="1"/>
</dbReference>
<dbReference type="Pfam" id="PF13602">
    <property type="entry name" value="ADH_zinc_N_2"/>
    <property type="match status" value="1"/>
</dbReference>
<protein>
    <submittedName>
        <fullName evidence="3">Alcohol dehydrogenase zinc-binding domain protein</fullName>
    </submittedName>
</protein>
<evidence type="ECO:0000256" key="1">
    <source>
        <dbReference type="ARBA" id="ARBA00022857"/>
    </source>
</evidence>
<dbReference type="OrthoDB" id="9787435at2"/>
<dbReference type="AlphaFoldDB" id="A0A2C8FC82"/>
<dbReference type="Gene3D" id="3.40.50.720">
    <property type="entry name" value="NAD(P)-binding Rossmann-like Domain"/>
    <property type="match status" value="1"/>
</dbReference>
<dbReference type="InterPro" id="IPR020843">
    <property type="entry name" value="ER"/>
</dbReference>
<evidence type="ECO:0000313" key="3">
    <source>
        <dbReference type="EMBL" id="SOB60238.1"/>
    </source>
</evidence>